<comment type="domain">
    <text evidence="5">The QLQ domain and WRC domain may be involved in protein-protein interaction and DNA-binding, respectively.</text>
</comment>
<feature type="domain" description="WRC" evidence="8">
    <location>
        <begin position="144"/>
        <end position="188"/>
    </location>
</feature>
<comment type="subcellular location">
    <subcellularLocation>
        <location evidence="1 4 5">Nucleus</location>
    </subcellularLocation>
</comment>
<feature type="compositionally biased region" description="Basic residues" evidence="6">
    <location>
        <begin position="174"/>
        <end position="183"/>
    </location>
</feature>
<dbReference type="PANTHER" id="PTHR31602:SF101">
    <property type="entry name" value="GROWTH-REGULATING FACTOR 7"/>
    <property type="match status" value="1"/>
</dbReference>
<dbReference type="GO" id="GO:0006355">
    <property type="term" value="P:regulation of DNA-templated transcription"/>
    <property type="evidence" value="ECO:0007669"/>
    <property type="project" value="InterPro"/>
</dbReference>
<reference evidence="10" key="1">
    <citation type="submission" date="2022-07" db="EMBL/GenBank/DDBJ databases">
        <authorList>
            <person name="Macas J."/>
            <person name="Novak P."/>
            <person name="Neumann P."/>
        </authorList>
    </citation>
    <scope>NUCLEOTIDE SEQUENCE</scope>
</reference>
<evidence type="ECO:0000256" key="5">
    <source>
        <dbReference type="RuleBase" id="RU367127"/>
    </source>
</evidence>
<keyword evidence="5" id="KW-0804">Transcription</keyword>
<sequence length="470" mass="50940">MENGANGYSFSDKAAASGGGAAGNGNAFFGSYRGFDEVMGRHTLTSYGGGGGAVGVRISHPYHHYSNNSPLPFKSPAMGFPFTWTQWKELERQAMVYKYMMAAVPVPSDLLLPISTNTYLASHTTNPPFSGGNVHYGVEGKNRDLEPGRCKRTDGKKWRCAKEVAPNQKYCERHLHRGRPRSRKPVEDHHAAPAAAPAAAAAAAGNTASKKSRTLQPPPPIQSSDSPSLSNFMAGSPNKRTQSFDDPNMKELKLSLSNFSESHRSFDWMKMMEGDMVAMGGAEEQWKQLMGTTTTNTRMNSFDTSLLYNNGTSAYNNGTRADDDDDNNNNYNNAPQFFQFDQIGRIKDDTNGGEGNVYFNNPEEDVWSNTPMATVGDNIGTWKPPLSLWAPFESGGPLGEVLKPSSSQQQNDGDSFSQAGTSSVSSPSGVLQQPKAATPFSQSDGSVCNSPTTLPQPTPASEMLPFQWLI</sequence>
<evidence type="ECO:0000256" key="6">
    <source>
        <dbReference type="SAM" id="MobiDB-lite"/>
    </source>
</evidence>
<protein>
    <recommendedName>
        <fullName evidence="5">Growth-regulating factor</fullName>
    </recommendedName>
</protein>
<evidence type="ECO:0000256" key="2">
    <source>
        <dbReference type="ARBA" id="ARBA00008122"/>
    </source>
</evidence>
<comment type="caution">
    <text evidence="10">The sequence shown here is derived from an EMBL/GenBank/DDBJ whole genome shotgun (WGS) entry which is preliminary data.</text>
</comment>
<organism evidence="10 11">
    <name type="scientific">Cuscuta epithymum</name>
    <dbReference type="NCBI Taxonomy" id="186058"/>
    <lineage>
        <taxon>Eukaryota</taxon>
        <taxon>Viridiplantae</taxon>
        <taxon>Streptophyta</taxon>
        <taxon>Embryophyta</taxon>
        <taxon>Tracheophyta</taxon>
        <taxon>Spermatophyta</taxon>
        <taxon>Magnoliopsida</taxon>
        <taxon>eudicotyledons</taxon>
        <taxon>Gunneridae</taxon>
        <taxon>Pentapetalae</taxon>
        <taxon>asterids</taxon>
        <taxon>lamiids</taxon>
        <taxon>Solanales</taxon>
        <taxon>Convolvulaceae</taxon>
        <taxon>Cuscuteae</taxon>
        <taxon>Cuscuta</taxon>
        <taxon>Cuscuta subgen. Cuscuta</taxon>
    </lineage>
</organism>
<accession>A0AAV0EZT9</accession>
<dbReference type="PANTHER" id="PTHR31602">
    <property type="entry name" value="GROWTH-REGULATING FACTOR 5"/>
    <property type="match status" value="1"/>
</dbReference>
<name>A0AAV0EZT9_9ASTE</name>
<feature type="domain" description="QLQ" evidence="7">
    <location>
        <begin position="81"/>
        <end position="116"/>
    </location>
</feature>
<evidence type="ECO:0000256" key="4">
    <source>
        <dbReference type="PROSITE-ProRule" id="PRU01002"/>
    </source>
</evidence>
<evidence type="ECO:0000313" key="10">
    <source>
        <dbReference type="EMBL" id="CAH9128784.1"/>
    </source>
</evidence>
<dbReference type="Proteomes" id="UP001152523">
    <property type="component" value="Unassembled WGS sequence"/>
</dbReference>
<evidence type="ECO:0000256" key="1">
    <source>
        <dbReference type="ARBA" id="ARBA00004123"/>
    </source>
</evidence>
<dbReference type="GO" id="GO:0005524">
    <property type="term" value="F:ATP binding"/>
    <property type="evidence" value="ECO:0007669"/>
    <property type="project" value="UniProtKB-UniRule"/>
</dbReference>
<dbReference type="Pfam" id="PF08879">
    <property type="entry name" value="WRC"/>
    <property type="match status" value="1"/>
</dbReference>
<dbReference type="PROSITE" id="PS51667">
    <property type="entry name" value="WRC"/>
    <property type="match status" value="1"/>
</dbReference>
<feature type="short sequence motif" description="Bipartite nuclear localization signal" evidence="4">
    <location>
        <begin position="177"/>
        <end position="184"/>
    </location>
</feature>
<feature type="compositionally biased region" description="Polar residues" evidence="6">
    <location>
        <begin position="439"/>
        <end position="455"/>
    </location>
</feature>
<dbReference type="SMART" id="SM00951">
    <property type="entry name" value="QLQ"/>
    <property type="match status" value="1"/>
</dbReference>
<dbReference type="GO" id="GO:0006351">
    <property type="term" value="P:DNA-templated transcription"/>
    <property type="evidence" value="ECO:0007669"/>
    <property type="project" value="UniProtKB-UniRule"/>
</dbReference>
<comment type="similarity">
    <text evidence="2 5">Belongs to the GRF family.</text>
</comment>
<dbReference type="EMBL" id="CAMAPF010000952">
    <property type="protein sequence ID" value="CAH9128784.1"/>
    <property type="molecule type" value="Genomic_DNA"/>
</dbReference>
<dbReference type="GO" id="GO:0099402">
    <property type="term" value="P:plant organ development"/>
    <property type="evidence" value="ECO:0007669"/>
    <property type="project" value="UniProtKB-ARBA"/>
</dbReference>
<dbReference type="Pfam" id="PF08880">
    <property type="entry name" value="QLQ"/>
    <property type="match status" value="1"/>
</dbReference>
<feature type="region of interest" description="Disordered" evidence="6">
    <location>
        <begin position="397"/>
        <end position="470"/>
    </location>
</feature>
<comment type="function">
    <text evidence="5">Transcription activator.</text>
</comment>
<keyword evidence="11" id="KW-1185">Reference proteome</keyword>
<dbReference type="GO" id="GO:0005634">
    <property type="term" value="C:nucleus"/>
    <property type="evidence" value="ECO:0007669"/>
    <property type="project" value="UniProtKB-SubCell"/>
</dbReference>
<keyword evidence="3 4" id="KW-0539">Nucleus</keyword>
<evidence type="ECO:0000256" key="3">
    <source>
        <dbReference type="ARBA" id="ARBA00023242"/>
    </source>
</evidence>
<evidence type="ECO:0000259" key="8">
    <source>
        <dbReference type="PROSITE" id="PS51667"/>
    </source>
</evidence>
<dbReference type="PROSITE" id="PS51666">
    <property type="entry name" value="QLQ"/>
    <property type="match status" value="1"/>
</dbReference>
<evidence type="ECO:0000313" key="11">
    <source>
        <dbReference type="Proteomes" id="UP001152523"/>
    </source>
</evidence>
<gene>
    <name evidence="9" type="ORF">CEPIT_LOCUS1299</name>
    <name evidence="10" type="ORF">CEPIT_LOCUS29341</name>
</gene>
<proteinExistence type="inferred from homology"/>
<feature type="compositionally biased region" description="Low complexity" evidence="6">
    <location>
        <begin position="192"/>
        <end position="204"/>
    </location>
</feature>
<dbReference type="AlphaFoldDB" id="A0AAV0EZT9"/>
<dbReference type="InterPro" id="IPR014978">
    <property type="entry name" value="Gln-Leu-Gln_QLQ"/>
</dbReference>
<dbReference type="InterPro" id="IPR014977">
    <property type="entry name" value="WRC_dom"/>
</dbReference>
<keyword evidence="5" id="KW-0010">Activator</keyword>
<feature type="region of interest" description="Disordered" evidence="6">
    <location>
        <begin position="173"/>
        <end position="246"/>
    </location>
</feature>
<evidence type="ECO:0000259" key="7">
    <source>
        <dbReference type="PROSITE" id="PS51666"/>
    </source>
</evidence>
<dbReference type="EMBL" id="CAMAPF010000008">
    <property type="protein sequence ID" value="CAH9058816.1"/>
    <property type="molecule type" value="Genomic_DNA"/>
</dbReference>
<dbReference type="InterPro" id="IPR031137">
    <property type="entry name" value="GRF"/>
</dbReference>
<feature type="short sequence motif" description="Bipartite nuclear localization signal" evidence="4">
    <location>
        <begin position="149"/>
        <end position="159"/>
    </location>
</feature>
<keyword evidence="5" id="KW-0805">Transcription regulation</keyword>
<evidence type="ECO:0000313" key="9">
    <source>
        <dbReference type="EMBL" id="CAH9058816.1"/>
    </source>
</evidence>
<feature type="compositionally biased region" description="Polar residues" evidence="6">
    <location>
        <begin position="404"/>
        <end position="431"/>
    </location>
</feature>